<dbReference type="EMBL" id="JAHLQT010022636">
    <property type="protein sequence ID" value="KAG7166115.1"/>
    <property type="molecule type" value="Genomic_DNA"/>
</dbReference>
<accession>A0A8J5MVM4</accession>
<proteinExistence type="predicted"/>
<name>A0A8J5MVM4_HOMAM</name>
<keyword evidence="2" id="KW-1185">Reference proteome</keyword>
<evidence type="ECO:0000313" key="1">
    <source>
        <dbReference type="EMBL" id="KAG7166115.1"/>
    </source>
</evidence>
<dbReference type="Proteomes" id="UP000747542">
    <property type="component" value="Unassembled WGS sequence"/>
</dbReference>
<protein>
    <submittedName>
        <fullName evidence="1">Uncharacterized protein</fullName>
    </submittedName>
</protein>
<reference evidence="1" key="1">
    <citation type="journal article" date="2021" name="Sci. Adv.">
        <title>The American lobster genome reveals insights on longevity, neural, and immune adaptations.</title>
        <authorList>
            <person name="Polinski J.M."/>
            <person name="Zimin A.V."/>
            <person name="Clark K.F."/>
            <person name="Kohn A.B."/>
            <person name="Sadowski N."/>
            <person name="Timp W."/>
            <person name="Ptitsyn A."/>
            <person name="Khanna P."/>
            <person name="Romanova D.Y."/>
            <person name="Williams P."/>
            <person name="Greenwood S.J."/>
            <person name="Moroz L.L."/>
            <person name="Walt D.R."/>
            <person name="Bodnar A.G."/>
        </authorList>
    </citation>
    <scope>NUCLEOTIDE SEQUENCE</scope>
    <source>
        <strain evidence="1">GMGI-L3</strain>
    </source>
</reference>
<dbReference type="AlphaFoldDB" id="A0A8J5MVM4"/>
<organism evidence="1 2">
    <name type="scientific">Homarus americanus</name>
    <name type="common">American lobster</name>
    <dbReference type="NCBI Taxonomy" id="6706"/>
    <lineage>
        <taxon>Eukaryota</taxon>
        <taxon>Metazoa</taxon>
        <taxon>Ecdysozoa</taxon>
        <taxon>Arthropoda</taxon>
        <taxon>Crustacea</taxon>
        <taxon>Multicrustacea</taxon>
        <taxon>Malacostraca</taxon>
        <taxon>Eumalacostraca</taxon>
        <taxon>Eucarida</taxon>
        <taxon>Decapoda</taxon>
        <taxon>Pleocyemata</taxon>
        <taxon>Astacidea</taxon>
        <taxon>Nephropoidea</taxon>
        <taxon>Nephropidae</taxon>
        <taxon>Homarus</taxon>
    </lineage>
</organism>
<evidence type="ECO:0000313" key="2">
    <source>
        <dbReference type="Proteomes" id="UP000747542"/>
    </source>
</evidence>
<sequence>MTDSGNRKESGTRPSPLFGARERNILFAESTIRASSSIDLQCALIQSRQLPRHFTGALLMPLMSLFGTSSLNTRNPRALRINGPATVTCASVSATASMLRDVPPDSINTAIHRDGRGATPAEATVTAPDTVV</sequence>
<gene>
    <name evidence="1" type="ORF">Hamer_G010915</name>
</gene>
<comment type="caution">
    <text evidence="1">The sequence shown here is derived from an EMBL/GenBank/DDBJ whole genome shotgun (WGS) entry which is preliminary data.</text>
</comment>